<sequence length="399" mass="45715">MTHIDGKAKGQFVEGLELAEDLLLSRTALLYPAGTMLSRSHLEKLIKMREANRRLDFEFLLIWNDPLVRECRLELEFMVREILRKRLKDKFCQSFLAPVEEHLGPVLERLLDDDKLILTLYDKLYSNFGGSTGISPFLEHAGEVLLFSLGIALTQSYGTIIRDNPSRLTDIAAVALLHNLGALGRLEQIIRSPEEERQKVYWEACREGYELWGNLEAGGRIGQSIVHLAGYSQGERGFLGRKEWPAVLANIVLVALSYLQKERGLFGEPQPVRLIIDQLNARVLENYLNETAVRSLTTGLKFRDIFAFYQEMDSLIRECPYKSAITYPMTGFKSPTIFICRHTVRECPYLDGSRSSVNLVRPQGDLEPGRYHRCNLLTPQLHIFYEKYYEEIKDSNPPD</sequence>
<evidence type="ECO:0000313" key="2">
    <source>
        <dbReference type="Proteomes" id="UP000179129"/>
    </source>
</evidence>
<dbReference type="Proteomes" id="UP000179129">
    <property type="component" value="Unassembled WGS sequence"/>
</dbReference>
<protein>
    <submittedName>
        <fullName evidence="1">Uncharacterized protein</fullName>
    </submittedName>
</protein>
<proteinExistence type="predicted"/>
<comment type="caution">
    <text evidence="1">The sequence shown here is derived from an EMBL/GenBank/DDBJ whole genome shotgun (WGS) entry which is preliminary data.</text>
</comment>
<reference evidence="1 2" key="1">
    <citation type="journal article" date="2016" name="Nat. Commun.">
        <title>Thousands of microbial genomes shed light on interconnected biogeochemical processes in an aquifer system.</title>
        <authorList>
            <person name="Anantharaman K."/>
            <person name="Brown C.T."/>
            <person name="Hug L.A."/>
            <person name="Sharon I."/>
            <person name="Castelle C.J."/>
            <person name="Probst A.J."/>
            <person name="Thomas B.C."/>
            <person name="Singh A."/>
            <person name="Wilkins M.J."/>
            <person name="Karaoz U."/>
            <person name="Brodie E.L."/>
            <person name="Williams K.H."/>
            <person name="Hubbard S.S."/>
            <person name="Banfield J.F."/>
        </authorList>
    </citation>
    <scope>NUCLEOTIDE SEQUENCE [LARGE SCALE GENOMIC DNA]</scope>
</reference>
<dbReference type="AlphaFoldDB" id="A0A1F5YZ50"/>
<gene>
    <name evidence="1" type="ORF">A3F83_12200</name>
</gene>
<name>A0A1F5YZ50_9BACT</name>
<dbReference type="EMBL" id="MFIX01000059">
    <property type="protein sequence ID" value="OGG05364.1"/>
    <property type="molecule type" value="Genomic_DNA"/>
</dbReference>
<organism evidence="1 2">
    <name type="scientific">Candidatus Glassbacteria bacterium RIFCSPLOWO2_12_FULL_58_11</name>
    <dbReference type="NCBI Taxonomy" id="1817867"/>
    <lineage>
        <taxon>Bacteria</taxon>
        <taxon>Candidatus Glassiibacteriota</taxon>
    </lineage>
</organism>
<evidence type="ECO:0000313" key="1">
    <source>
        <dbReference type="EMBL" id="OGG05364.1"/>
    </source>
</evidence>
<accession>A0A1F5YZ50</accession>